<dbReference type="Gene3D" id="3.40.190.10">
    <property type="entry name" value="Periplasmic binding protein-like II"/>
    <property type="match status" value="1"/>
</dbReference>
<dbReference type="PANTHER" id="PTHR42928">
    <property type="entry name" value="TRICARBOXYLATE-BINDING PROTEIN"/>
    <property type="match status" value="1"/>
</dbReference>
<proteinExistence type="inferred from homology"/>
<dbReference type="AlphaFoldDB" id="A0A9X2C1D3"/>
<dbReference type="Pfam" id="PF03401">
    <property type="entry name" value="TctC"/>
    <property type="match status" value="1"/>
</dbReference>
<dbReference type="SUPFAM" id="SSF53850">
    <property type="entry name" value="Periplasmic binding protein-like II"/>
    <property type="match status" value="1"/>
</dbReference>
<dbReference type="PANTHER" id="PTHR42928:SF5">
    <property type="entry name" value="BLR1237 PROTEIN"/>
    <property type="match status" value="1"/>
</dbReference>
<evidence type="ECO:0000256" key="1">
    <source>
        <dbReference type="ARBA" id="ARBA00006987"/>
    </source>
</evidence>
<comment type="caution">
    <text evidence="3">The sequence shown here is derived from an EMBL/GenBank/DDBJ whole genome shotgun (WGS) entry which is preliminary data.</text>
</comment>
<sequence length="332" mass="35019">MTLQRRSLLALAAGALGPSAAVLSSAARAADPYPNHALRWIVAYPAAGGSDFLARQLAPQMGKQLGQTIVVDNRPGAAGIIGTEVASKSPGDGYTLLTGDNGAMVFHTALYKSLPYNPADFVPIGFMASFPLILVVNPAAGFANAAQFLEAVKRSPGKYSYASPGAGSPHHLAMELLKQRTGSFIVHVPYRGTAPAMQDVMSGQVPIMIVDTAAGLAQIRSGKLKALAVLSKHRIALLPDVPTLAEAGGANLKDFEAIAWQGLFAPKGTPPDIAARLTAEMRKAILTPDVKKRLEDFGLEVAPSDGPQLTAFIQKETAFWHALIKERHLSLD</sequence>
<dbReference type="CDD" id="cd07012">
    <property type="entry name" value="PBP2_Bug_TTT"/>
    <property type="match status" value="1"/>
</dbReference>
<dbReference type="EMBL" id="JAJLJH010000001">
    <property type="protein sequence ID" value="MCK9684845.1"/>
    <property type="molecule type" value="Genomic_DNA"/>
</dbReference>
<dbReference type="PIRSF" id="PIRSF017082">
    <property type="entry name" value="YflP"/>
    <property type="match status" value="1"/>
</dbReference>
<dbReference type="InterPro" id="IPR005064">
    <property type="entry name" value="BUG"/>
</dbReference>
<reference evidence="3" key="1">
    <citation type="submission" date="2021-11" db="EMBL/GenBank/DDBJ databases">
        <title>BS-T2-15 a new species belonging to the Comamonadaceae family isolated from the soil of a French oak forest.</title>
        <authorList>
            <person name="Mieszkin S."/>
            <person name="Alain K."/>
        </authorList>
    </citation>
    <scope>NUCLEOTIDE SEQUENCE</scope>
    <source>
        <strain evidence="3">BS-T2-15</strain>
    </source>
</reference>
<name>A0A9X2C1D3_9BURK</name>
<gene>
    <name evidence="3" type="ORF">LPC04_03895</name>
</gene>
<keyword evidence="4" id="KW-1185">Reference proteome</keyword>
<comment type="similarity">
    <text evidence="1">Belongs to the UPF0065 (bug) family.</text>
</comment>
<keyword evidence="2" id="KW-0732">Signal</keyword>
<evidence type="ECO:0000313" key="4">
    <source>
        <dbReference type="Proteomes" id="UP001139353"/>
    </source>
</evidence>
<organism evidence="3 4">
    <name type="scientific">Scleromatobacter humisilvae</name>
    <dbReference type="NCBI Taxonomy" id="2897159"/>
    <lineage>
        <taxon>Bacteria</taxon>
        <taxon>Pseudomonadati</taxon>
        <taxon>Pseudomonadota</taxon>
        <taxon>Betaproteobacteria</taxon>
        <taxon>Burkholderiales</taxon>
        <taxon>Sphaerotilaceae</taxon>
        <taxon>Scleromatobacter</taxon>
    </lineage>
</organism>
<dbReference type="InterPro" id="IPR006311">
    <property type="entry name" value="TAT_signal"/>
</dbReference>
<protein>
    <submittedName>
        <fullName evidence="3">Tripartite tricarboxylate transporter substrate binding protein</fullName>
    </submittedName>
</protein>
<dbReference type="PROSITE" id="PS51318">
    <property type="entry name" value="TAT"/>
    <property type="match status" value="1"/>
</dbReference>
<accession>A0A9X2C1D3</accession>
<feature type="signal peptide" evidence="2">
    <location>
        <begin position="1"/>
        <end position="29"/>
    </location>
</feature>
<evidence type="ECO:0000313" key="3">
    <source>
        <dbReference type="EMBL" id="MCK9684845.1"/>
    </source>
</evidence>
<dbReference type="Proteomes" id="UP001139353">
    <property type="component" value="Unassembled WGS sequence"/>
</dbReference>
<dbReference type="InterPro" id="IPR042100">
    <property type="entry name" value="Bug_dom1"/>
</dbReference>
<feature type="chain" id="PRO_5040858048" evidence="2">
    <location>
        <begin position="30"/>
        <end position="332"/>
    </location>
</feature>
<dbReference type="RefSeq" id="WP_275680867.1">
    <property type="nucleotide sequence ID" value="NZ_JAJLJH010000001.1"/>
</dbReference>
<evidence type="ECO:0000256" key="2">
    <source>
        <dbReference type="SAM" id="SignalP"/>
    </source>
</evidence>
<dbReference type="Gene3D" id="3.40.190.150">
    <property type="entry name" value="Bordetella uptake gene, domain 1"/>
    <property type="match status" value="1"/>
</dbReference>